<evidence type="ECO:0000256" key="1">
    <source>
        <dbReference type="SAM" id="MobiDB-lite"/>
    </source>
</evidence>
<evidence type="ECO:0008006" key="4">
    <source>
        <dbReference type="Google" id="ProtNLM"/>
    </source>
</evidence>
<evidence type="ECO:0000313" key="2">
    <source>
        <dbReference type="EMBL" id="GLL09146.1"/>
    </source>
</evidence>
<evidence type="ECO:0000313" key="3">
    <source>
        <dbReference type="Proteomes" id="UP001143463"/>
    </source>
</evidence>
<name>A0A9W6NU70_9PSEU</name>
<gene>
    <name evidence="2" type="ORF">GCM10017577_02860</name>
</gene>
<sequence length="101" mass="10210">MVAPATVPHTTHATATRPPAPRTTVVRAAAPTTRPPVRTTTAAARAASNCDPNYSGCVPVDSDVDCEGGSGNGPSYVRGPVRVTGSDIYGLDADKDGTGCE</sequence>
<protein>
    <recommendedName>
        <fullName evidence="4">Excalibur calcium-binding domain-containing protein</fullName>
    </recommendedName>
</protein>
<feature type="region of interest" description="Disordered" evidence="1">
    <location>
        <begin position="1"/>
        <end position="25"/>
    </location>
</feature>
<accession>A0A9W6NU70</accession>
<dbReference type="EMBL" id="BSFQ01000001">
    <property type="protein sequence ID" value="GLL09146.1"/>
    <property type="molecule type" value="Genomic_DNA"/>
</dbReference>
<dbReference type="AlphaFoldDB" id="A0A9W6NU70"/>
<reference evidence="2" key="1">
    <citation type="journal article" date="2014" name="Int. J. Syst. Evol. Microbiol.">
        <title>Complete genome sequence of Corynebacterium casei LMG S-19264T (=DSM 44701T), isolated from a smear-ripened cheese.</title>
        <authorList>
            <consortium name="US DOE Joint Genome Institute (JGI-PGF)"/>
            <person name="Walter F."/>
            <person name="Albersmeier A."/>
            <person name="Kalinowski J."/>
            <person name="Ruckert C."/>
        </authorList>
    </citation>
    <scope>NUCLEOTIDE SEQUENCE</scope>
    <source>
        <strain evidence="2">VKM Ac-1069</strain>
    </source>
</reference>
<keyword evidence="3" id="KW-1185">Reference proteome</keyword>
<proteinExistence type="predicted"/>
<organism evidence="2 3">
    <name type="scientific">Pseudonocardia halophobica</name>
    <dbReference type="NCBI Taxonomy" id="29401"/>
    <lineage>
        <taxon>Bacteria</taxon>
        <taxon>Bacillati</taxon>
        <taxon>Actinomycetota</taxon>
        <taxon>Actinomycetes</taxon>
        <taxon>Pseudonocardiales</taxon>
        <taxon>Pseudonocardiaceae</taxon>
        <taxon>Pseudonocardia</taxon>
    </lineage>
</organism>
<reference evidence="2" key="2">
    <citation type="submission" date="2023-01" db="EMBL/GenBank/DDBJ databases">
        <authorList>
            <person name="Sun Q."/>
            <person name="Evtushenko L."/>
        </authorList>
    </citation>
    <scope>NUCLEOTIDE SEQUENCE</scope>
    <source>
        <strain evidence="2">VKM Ac-1069</strain>
    </source>
</reference>
<dbReference type="Proteomes" id="UP001143463">
    <property type="component" value="Unassembled WGS sequence"/>
</dbReference>
<comment type="caution">
    <text evidence="2">The sequence shown here is derived from an EMBL/GenBank/DDBJ whole genome shotgun (WGS) entry which is preliminary data.</text>
</comment>